<feature type="compositionally biased region" description="Low complexity" evidence="1">
    <location>
        <begin position="61"/>
        <end position="80"/>
    </location>
</feature>
<proteinExistence type="predicted"/>
<evidence type="ECO:0008006" key="4">
    <source>
        <dbReference type="Google" id="ProtNLM"/>
    </source>
</evidence>
<name>A0A5C5BA45_9MICO</name>
<dbReference type="Proteomes" id="UP000313849">
    <property type="component" value="Unassembled WGS sequence"/>
</dbReference>
<evidence type="ECO:0000313" key="2">
    <source>
        <dbReference type="EMBL" id="TNU72865.1"/>
    </source>
</evidence>
<dbReference type="OrthoDB" id="5189092at2"/>
<gene>
    <name evidence="2" type="ORF">FH969_14455</name>
</gene>
<evidence type="ECO:0000313" key="3">
    <source>
        <dbReference type="Proteomes" id="UP000313849"/>
    </source>
</evidence>
<accession>A0A5C5BA45</accession>
<sequence>MPNPSRPTRATAAAYRRRRLVALILGLLVLGAAAWGVTALVGLFTGGDAEATGTPTSSPAGDPTDVPTDAGTGGATDPTTAPEPSPTEYPLGATPPTPTACTPEQAQLTLTVPATNAVGAGVAMVLGVSTGSGPDCLVDLGSGATVLEISSGGVPVWSSAQCPFEPTSRRLLLPADSEDFQDLSWPGALSQDGCPGGMPVAQAGTYLAVVTQTSGDQVLRAEATFVLQ</sequence>
<evidence type="ECO:0000256" key="1">
    <source>
        <dbReference type="SAM" id="MobiDB-lite"/>
    </source>
</evidence>
<protein>
    <recommendedName>
        <fullName evidence="4">DUF4232 domain-containing protein</fullName>
    </recommendedName>
</protein>
<dbReference type="RefSeq" id="WP_139987880.1">
    <property type="nucleotide sequence ID" value="NZ_VENP01000093.1"/>
</dbReference>
<feature type="compositionally biased region" description="Pro residues" evidence="1">
    <location>
        <begin position="81"/>
        <end position="98"/>
    </location>
</feature>
<dbReference type="EMBL" id="VENP01000093">
    <property type="protein sequence ID" value="TNU72865.1"/>
    <property type="molecule type" value="Genomic_DNA"/>
</dbReference>
<dbReference type="AlphaFoldDB" id="A0A5C5BA45"/>
<feature type="region of interest" description="Disordered" evidence="1">
    <location>
        <begin position="52"/>
        <end position="102"/>
    </location>
</feature>
<keyword evidence="3" id="KW-1185">Reference proteome</keyword>
<comment type="caution">
    <text evidence="2">The sequence shown here is derived from an EMBL/GenBank/DDBJ whole genome shotgun (WGS) entry which is preliminary data.</text>
</comment>
<organism evidence="2 3">
    <name type="scientific">Miniimonas arenae</name>
    <dbReference type="NCBI Taxonomy" id="676201"/>
    <lineage>
        <taxon>Bacteria</taxon>
        <taxon>Bacillati</taxon>
        <taxon>Actinomycetota</taxon>
        <taxon>Actinomycetes</taxon>
        <taxon>Micrococcales</taxon>
        <taxon>Beutenbergiaceae</taxon>
        <taxon>Miniimonas</taxon>
    </lineage>
</organism>
<reference evidence="2 3" key="1">
    <citation type="submission" date="2019-06" db="EMBL/GenBank/DDBJ databases">
        <title>Draft genome sequence of Miniimonas arenae KCTC 19750T isolated from sea sand.</title>
        <authorList>
            <person name="Park S.-J."/>
        </authorList>
    </citation>
    <scope>NUCLEOTIDE SEQUENCE [LARGE SCALE GENOMIC DNA]</scope>
    <source>
        <strain evidence="2 3">KCTC 19750</strain>
    </source>
</reference>